<evidence type="ECO:0000256" key="6">
    <source>
        <dbReference type="SAM" id="Phobius"/>
    </source>
</evidence>
<feature type="transmembrane region" description="Helical" evidence="6">
    <location>
        <begin position="136"/>
        <end position="156"/>
    </location>
</feature>
<feature type="transmembrane region" description="Helical" evidence="6">
    <location>
        <begin position="255"/>
        <end position="275"/>
    </location>
</feature>
<keyword evidence="2" id="KW-1003">Cell membrane</keyword>
<proteinExistence type="predicted"/>
<protein>
    <submittedName>
        <fullName evidence="7">ABC transporter permease</fullName>
    </submittedName>
</protein>
<keyword evidence="5 6" id="KW-0472">Membrane</keyword>
<accession>A0A8J3HAA1</accession>
<dbReference type="EMBL" id="BNAP01000016">
    <property type="protein sequence ID" value="GHG96397.1"/>
    <property type="molecule type" value="Genomic_DNA"/>
</dbReference>
<gene>
    <name evidence="7" type="ORF">GCM10010961_30740</name>
</gene>
<name>A0A8J3HAA1_9RHOB</name>
<dbReference type="InterPro" id="IPR001851">
    <property type="entry name" value="ABC_transp_permease"/>
</dbReference>
<keyword evidence="3 6" id="KW-0812">Transmembrane</keyword>
<keyword evidence="8" id="KW-1185">Reference proteome</keyword>
<dbReference type="GO" id="GO:0022857">
    <property type="term" value="F:transmembrane transporter activity"/>
    <property type="evidence" value="ECO:0007669"/>
    <property type="project" value="InterPro"/>
</dbReference>
<feature type="transmembrane region" description="Helical" evidence="6">
    <location>
        <begin position="308"/>
        <end position="324"/>
    </location>
</feature>
<feature type="transmembrane region" description="Helical" evidence="6">
    <location>
        <begin position="282"/>
        <end position="302"/>
    </location>
</feature>
<reference evidence="7" key="1">
    <citation type="journal article" date="2014" name="Int. J. Syst. Evol. Microbiol.">
        <title>Complete genome sequence of Corynebacterium casei LMG S-19264T (=DSM 44701T), isolated from a smear-ripened cheese.</title>
        <authorList>
            <consortium name="US DOE Joint Genome Institute (JGI-PGF)"/>
            <person name="Walter F."/>
            <person name="Albersmeier A."/>
            <person name="Kalinowski J."/>
            <person name="Ruckert C."/>
        </authorList>
    </citation>
    <scope>NUCLEOTIDE SEQUENCE</scope>
    <source>
        <strain evidence="7">CGMCC 1.7081</strain>
    </source>
</reference>
<dbReference type="Pfam" id="PF02653">
    <property type="entry name" value="BPD_transp_2"/>
    <property type="match status" value="1"/>
</dbReference>
<evidence type="ECO:0000313" key="7">
    <source>
        <dbReference type="EMBL" id="GHG96397.1"/>
    </source>
</evidence>
<reference evidence="7" key="2">
    <citation type="submission" date="2020-09" db="EMBL/GenBank/DDBJ databases">
        <authorList>
            <person name="Sun Q."/>
            <person name="Zhou Y."/>
        </authorList>
    </citation>
    <scope>NUCLEOTIDE SEQUENCE</scope>
    <source>
        <strain evidence="7">CGMCC 1.7081</strain>
    </source>
</reference>
<dbReference type="PANTHER" id="PTHR32196">
    <property type="entry name" value="ABC TRANSPORTER PERMEASE PROTEIN YPHD-RELATED-RELATED"/>
    <property type="match status" value="1"/>
</dbReference>
<sequence length="332" mass="34026">MTDLSSPAAPPAPWRALLARVGVLPLVLVALCLLVAVIEPRFTRTSNLINVLRNASFLSIISAGQMLVMITGGFDISVGAIVALTSVSGALSMGALAGLGLSPAAVVGLGCLIGLIPALLVGLVNGICVAGFRISPFMVTIGTMSIATGLATYATGGTPIYDLPGLFTDLLGRQRLFDLPLVVYAAALIIALLWWIQTQTRAGRWFYAVGGNEAAALQSGIPARRYVGAAYVLSALLAGVVGLALTARVGSGEATLGGTLMLESISVAVIGGVSLKGGVGRIGSVVIAALFLSVLSNGMNLIRLDSKFHVIVIGVVVILAVVIEQRRERSPS</sequence>
<evidence type="ECO:0000256" key="2">
    <source>
        <dbReference type="ARBA" id="ARBA00022475"/>
    </source>
</evidence>
<dbReference type="Proteomes" id="UP000611500">
    <property type="component" value="Unassembled WGS sequence"/>
</dbReference>
<comment type="caution">
    <text evidence="7">The sequence shown here is derived from an EMBL/GenBank/DDBJ whole genome shotgun (WGS) entry which is preliminary data.</text>
</comment>
<evidence type="ECO:0000313" key="8">
    <source>
        <dbReference type="Proteomes" id="UP000611500"/>
    </source>
</evidence>
<feature type="transmembrane region" description="Helical" evidence="6">
    <location>
        <begin position="176"/>
        <end position="196"/>
    </location>
</feature>
<organism evidence="7 8">
    <name type="scientific">Pseudodonghicola xiamenensis</name>
    <dbReference type="NCBI Taxonomy" id="337702"/>
    <lineage>
        <taxon>Bacteria</taxon>
        <taxon>Pseudomonadati</taxon>
        <taxon>Pseudomonadota</taxon>
        <taxon>Alphaproteobacteria</taxon>
        <taxon>Rhodobacterales</taxon>
        <taxon>Paracoccaceae</taxon>
        <taxon>Pseudodonghicola</taxon>
    </lineage>
</organism>
<evidence type="ECO:0000256" key="1">
    <source>
        <dbReference type="ARBA" id="ARBA00004651"/>
    </source>
</evidence>
<dbReference type="GO" id="GO:0005886">
    <property type="term" value="C:plasma membrane"/>
    <property type="evidence" value="ECO:0007669"/>
    <property type="project" value="UniProtKB-SubCell"/>
</dbReference>
<dbReference type="AlphaFoldDB" id="A0A8J3HAA1"/>
<feature type="transmembrane region" description="Helical" evidence="6">
    <location>
        <begin position="104"/>
        <end position="124"/>
    </location>
</feature>
<evidence type="ECO:0000256" key="4">
    <source>
        <dbReference type="ARBA" id="ARBA00022989"/>
    </source>
</evidence>
<evidence type="ECO:0000256" key="3">
    <source>
        <dbReference type="ARBA" id="ARBA00022692"/>
    </source>
</evidence>
<comment type="subcellular location">
    <subcellularLocation>
        <location evidence="1">Cell membrane</location>
        <topology evidence="1">Multi-pass membrane protein</topology>
    </subcellularLocation>
</comment>
<feature type="transmembrane region" description="Helical" evidence="6">
    <location>
        <begin position="226"/>
        <end position="249"/>
    </location>
</feature>
<dbReference type="PANTHER" id="PTHR32196:SF72">
    <property type="entry name" value="RIBOSE IMPORT PERMEASE PROTEIN RBSC"/>
    <property type="match status" value="1"/>
</dbReference>
<feature type="transmembrane region" description="Helical" evidence="6">
    <location>
        <begin position="17"/>
        <end position="37"/>
    </location>
</feature>
<dbReference type="RefSeq" id="WP_189658367.1">
    <property type="nucleotide sequence ID" value="NZ_BNAP01000016.1"/>
</dbReference>
<dbReference type="CDD" id="cd06579">
    <property type="entry name" value="TM_PBP1_transp_AraH_like"/>
    <property type="match status" value="1"/>
</dbReference>
<keyword evidence="4 6" id="KW-1133">Transmembrane helix</keyword>
<evidence type="ECO:0000256" key="5">
    <source>
        <dbReference type="ARBA" id="ARBA00023136"/>
    </source>
</evidence>